<name>A0A5J4PA54_9ZZZZ</name>
<sequence>YPTAYMKEVFGVTEQEDPKLIDILIAASHCGGIHRLFDILPKAYLDNMVRYISK</sequence>
<accession>A0A5J4PA54</accession>
<evidence type="ECO:0000313" key="1">
    <source>
        <dbReference type="EMBL" id="KAA6305868.1"/>
    </source>
</evidence>
<dbReference type="AlphaFoldDB" id="A0A5J4PA54"/>
<proteinExistence type="predicted"/>
<reference evidence="1" key="1">
    <citation type="submission" date="2019-03" db="EMBL/GenBank/DDBJ databases">
        <title>Single cell metagenomics reveals metabolic interactions within the superorganism composed of flagellate Streblomastix strix and complex community of Bacteroidetes bacteria on its surface.</title>
        <authorList>
            <person name="Treitli S.C."/>
            <person name="Kolisko M."/>
            <person name="Husnik F."/>
            <person name="Keeling P."/>
            <person name="Hampl V."/>
        </authorList>
    </citation>
    <scope>NUCLEOTIDE SEQUENCE</scope>
    <source>
        <strain evidence="1">STM</strain>
    </source>
</reference>
<protein>
    <submittedName>
        <fullName evidence="1">Uncharacterized protein</fullName>
    </submittedName>
</protein>
<organism evidence="1">
    <name type="scientific">termite gut metagenome</name>
    <dbReference type="NCBI Taxonomy" id="433724"/>
    <lineage>
        <taxon>unclassified sequences</taxon>
        <taxon>metagenomes</taxon>
        <taxon>organismal metagenomes</taxon>
    </lineage>
</organism>
<gene>
    <name evidence="1" type="ORF">EZS27_042480</name>
</gene>
<comment type="caution">
    <text evidence="1">The sequence shown here is derived from an EMBL/GenBank/DDBJ whole genome shotgun (WGS) entry which is preliminary data.</text>
</comment>
<feature type="non-terminal residue" evidence="1">
    <location>
        <position position="1"/>
    </location>
</feature>
<dbReference type="EMBL" id="SNRY01010356">
    <property type="protein sequence ID" value="KAA6305868.1"/>
    <property type="molecule type" value="Genomic_DNA"/>
</dbReference>